<proteinExistence type="predicted"/>
<dbReference type="EMBL" id="FNCK01000004">
    <property type="protein sequence ID" value="SDG26487.1"/>
    <property type="molecule type" value="Genomic_DNA"/>
</dbReference>
<feature type="transmembrane region" description="Helical" evidence="6">
    <location>
        <begin position="91"/>
        <end position="111"/>
    </location>
</feature>
<feature type="transmembrane region" description="Helical" evidence="6">
    <location>
        <begin position="160"/>
        <end position="176"/>
    </location>
</feature>
<reference evidence="7 8" key="1">
    <citation type="submission" date="2016-10" db="EMBL/GenBank/DDBJ databases">
        <authorList>
            <person name="de Groot N.N."/>
        </authorList>
    </citation>
    <scope>NUCLEOTIDE SEQUENCE [LARGE SCALE GENOMIC DNA]</scope>
    <source>
        <strain evidence="7 8">ATCC BAA-466</strain>
    </source>
</reference>
<dbReference type="Proteomes" id="UP000199708">
    <property type="component" value="Unassembled WGS sequence"/>
</dbReference>
<dbReference type="OrthoDB" id="3182000at2"/>
<sequence>MLKRLLSRFLLSKKEILVIALGAFIMAFGLVNIHIPAKITEGGVIGLVLFCYRFFGWEPSKLSFLADITCYLIGLSLLGKDFIRRAIHASFLFAVFYRLCLWIGPVLPSLYNQPLLAAVLGGISIGVGCGLCISQRCAAGGDDALAMVISERAHVSITKAYLLTDGVVLLLSLLYIAPQHLIFSFITTLVSSTIIGQFELHFPSFELPKASSVAKAQ</sequence>
<protein>
    <submittedName>
        <fullName evidence="7">Uncharacterized 5xTM membrane BCR, YitT family COG1284</fullName>
    </submittedName>
</protein>
<dbReference type="PANTHER" id="PTHR33545:SF5">
    <property type="entry name" value="UPF0750 MEMBRANE PROTEIN YITT"/>
    <property type="match status" value="1"/>
</dbReference>
<dbReference type="InterPro" id="IPR003740">
    <property type="entry name" value="YitT"/>
</dbReference>
<dbReference type="GO" id="GO:0005886">
    <property type="term" value="C:plasma membrane"/>
    <property type="evidence" value="ECO:0007669"/>
    <property type="project" value="UniProtKB-SubCell"/>
</dbReference>
<evidence type="ECO:0000256" key="3">
    <source>
        <dbReference type="ARBA" id="ARBA00022692"/>
    </source>
</evidence>
<keyword evidence="2" id="KW-1003">Cell membrane</keyword>
<keyword evidence="8" id="KW-1185">Reference proteome</keyword>
<evidence type="ECO:0000256" key="5">
    <source>
        <dbReference type="ARBA" id="ARBA00023136"/>
    </source>
</evidence>
<dbReference type="STRING" id="120956.SAMN05421791_104159"/>
<accession>A0A1G7STT2</accession>
<keyword evidence="4 6" id="KW-1133">Transmembrane helix</keyword>
<evidence type="ECO:0000256" key="6">
    <source>
        <dbReference type="SAM" id="Phobius"/>
    </source>
</evidence>
<feature type="transmembrane region" description="Helical" evidence="6">
    <location>
        <begin position="16"/>
        <end position="35"/>
    </location>
</feature>
<evidence type="ECO:0000313" key="7">
    <source>
        <dbReference type="EMBL" id="SDG26487.1"/>
    </source>
</evidence>
<dbReference type="AlphaFoldDB" id="A0A1G7STT2"/>
<feature type="transmembrane region" description="Helical" evidence="6">
    <location>
        <begin position="117"/>
        <end position="139"/>
    </location>
</feature>
<dbReference type="Pfam" id="PF02588">
    <property type="entry name" value="YitT_membrane"/>
    <property type="match status" value="1"/>
</dbReference>
<name>A0A1G7STT2_9LACT</name>
<gene>
    <name evidence="7" type="ORF">SAMN05421791_104159</name>
</gene>
<evidence type="ECO:0000256" key="1">
    <source>
        <dbReference type="ARBA" id="ARBA00004651"/>
    </source>
</evidence>
<comment type="subcellular location">
    <subcellularLocation>
        <location evidence="1">Cell membrane</location>
        <topology evidence="1">Multi-pass membrane protein</topology>
    </subcellularLocation>
</comment>
<evidence type="ECO:0000313" key="8">
    <source>
        <dbReference type="Proteomes" id="UP000199708"/>
    </source>
</evidence>
<dbReference type="PANTHER" id="PTHR33545">
    <property type="entry name" value="UPF0750 MEMBRANE PROTEIN YITT-RELATED"/>
    <property type="match status" value="1"/>
</dbReference>
<organism evidence="7 8">
    <name type="scientific">Facklamia miroungae</name>
    <dbReference type="NCBI Taxonomy" id="120956"/>
    <lineage>
        <taxon>Bacteria</taxon>
        <taxon>Bacillati</taxon>
        <taxon>Bacillota</taxon>
        <taxon>Bacilli</taxon>
        <taxon>Lactobacillales</taxon>
        <taxon>Aerococcaceae</taxon>
        <taxon>Facklamia</taxon>
    </lineage>
</organism>
<dbReference type="InterPro" id="IPR051461">
    <property type="entry name" value="UPF0750_membrane"/>
</dbReference>
<keyword evidence="5 6" id="KW-0472">Membrane</keyword>
<keyword evidence="3 6" id="KW-0812">Transmembrane</keyword>
<evidence type="ECO:0000256" key="2">
    <source>
        <dbReference type="ARBA" id="ARBA00022475"/>
    </source>
</evidence>
<dbReference type="RefSeq" id="WP_090289831.1">
    <property type="nucleotide sequence ID" value="NZ_FNCK01000004.1"/>
</dbReference>
<evidence type="ECO:0000256" key="4">
    <source>
        <dbReference type="ARBA" id="ARBA00022989"/>
    </source>
</evidence>
<feature type="transmembrane region" description="Helical" evidence="6">
    <location>
        <begin position="62"/>
        <end position="79"/>
    </location>
</feature>